<keyword evidence="16" id="KW-1185">Reference proteome</keyword>
<dbReference type="Gene3D" id="3.30.470.20">
    <property type="entry name" value="ATP-grasp fold, B domain"/>
    <property type="match status" value="1"/>
</dbReference>
<keyword evidence="4" id="KW-0597">Phosphoprotein</keyword>
<comment type="catalytic activity">
    <reaction evidence="9">
        <text>5-diphospho-1D-myo-inositol 1,2,3,4,6-pentakisphosphate + ATP + H(+) = 1,5-bis(diphospho)-1D-myo-inositol 2,3,4,6-tetrakisphosphate + ADP</text>
        <dbReference type="Rhea" id="RHEA:10276"/>
        <dbReference type="ChEBI" id="CHEBI:15378"/>
        <dbReference type="ChEBI" id="CHEBI:30616"/>
        <dbReference type="ChEBI" id="CHEBI:58628"/>
        <dbReference type="ChEBI" id="CHEBI:77983"/>
        <dbReference type="ChEBI" id="CHEBI:456216"/>
        <dbReference type="EC" id="2.7.4.24"/>
    </reaction>
    <physiologicalReaction direction="left-to-right" evidence="9">
        <dbReference type="Rhea" id="RHEA:10277"/>
    </physiologicalReaction>
</comment>
<dbReference type="PROSITE" id="PS00616">
    <property type="entry name" value="HIS_ACID_PHOSPHAT_1"/>
    <property type="match status" value="1"/>
</dbReference>
<evidence type="ECO:0000256" key="8">
    <source>
        <dbReference type="ARBA" id="ARBA00022840"/>
    </source>
</evidence>
<dbReference type="SUPFAM" id="SSF56059">
    <property type="entry name" value="Glutathione synthetase ATP-binding domain-like"/>
    <property type="match status" value="1"/>
</dbReference>
<dbReference type="Gene3D" id="3.40.50.11950">
    <property type="match status" value="1"/>
</dbReference>
<dbReference type="Pfam" id="PF18086">
    <property type="entry name" value="PPIP5K2_N"/>
    <property type="match status" value="1"/>
</dbReference>
<feature type="domain" description="ATP-grasp fold RimK-type" evidence="13">
    <location>
        <begin position="250"/>
        <end position="349"/>
    </location>
</feature>
<sequence>MQALPDGVEIVDIHLSEDRCYNTFMSKIREIDKIAAYRLVSSRPGEEPTKIVAPQVISLGISSRNKKVFSKPMVEILYRICRFGCVDVILFPDEVVRSYPVWKWPIVRAFLCFYAKGYKLGQAWDYVRLRRPFLLNDISNQKLLLNRHDIYFSLTENGIPVPNHIFVRRDPVTLKTYLDDVIEDEDSITYGGKTLTKPFVEKPFDAENHNLNIYFPVSVGGGCQKLFRKMGNRSSFYCKESKIRRDSSYLYEQFILTDGADVKVYCVGPEFAYAEARKSPALDGKVERDHNGKEMRYPVILAPHEKYVAKRVVELLQQNVCGIDMLRTGNQCYVCDVNGVSFVKKSVKYYDDCAYMIAVLVYGHFCEDLNTVLAPFKVCNGKPKNDKASKKGSTLELVSVIAIIRHGDRTPKQKMKMLTRNGEFFKLFDKYGGRSEGRIKLKKPSELQDVLDVTNSLISSSNRKCSQDAMDNPAKLFQMKYVLEMYGEFLGFNRKVQIKCLDDKRNKILEFKFKAYHPFDSSRVDFTEGSLLLVLKWGGELTEVGRLESEEFGHNFAQLYPNNPLLLGETKAIHSKFSSGLLRLHSTYRHNMKVFASDEGRVQLTAAAFARGMLSLESQLAPILVHLVKCDKQTTEMLDSSNQVEFKLHEVKKSLHDKLSVNRHIDEKMISEITSQNQTYLKSQLRELVNPFEACSRIHHLIYQLYGEICEKFKISPQGKYIDPSITSSVPDIQLCHSETVELMERRWGKLLKDFRMQNNNYDISLIPDIYDCARYDFYHNSKLNLKYLPELYECAKQIAQVVIAQEYGITPEEKLLIGKDVCNRLVRKISSDLTHNFNIYDDEGHVLDAEAESNIANPSRRVRTRLYFTSESHIYGFMNILRYGGLFDSNDGKENGSNNIFDDYDSIGELDFLSHILIMQYEDLLVEKNSPERFLVEIFFSPGNKRTKPITKSRQLTRPSIDRNQQRKTNSTKKKADARLTQDDCSATLSPYSEKSAFLEINSSDQDRIVMTLSENENDQADSCNSDQFNITNFRFDVKRFRKPRITPGKFSQKSSFVADSIHDRIQIGKFIPRQRMVQFLESFLPPEPRR</sequence>
<dbReference type="SUPFAM" id="SSF53254">
    <property type="entry name" value="Phosphoglycerate mutase-like"/>
    <property type="match status" value="1"/>
</dbReference>
<dbReference type="GO" id="GO:0005829">
    <property type="term" value="C:cytosol"/>
    <property type="evidence" value="ECO:0007669"/>
    <property type="project" value="UniProtKB-SubCell"/>
</dbReference>
<name>A0A0C2MCU2_THEKT</name>
<dbReference type="Proteomes" id="UP000031668">
    <property type="component" value="Unassembled WGS sequence"/>
</dbReference>
<dbReference type="FunFam" id="3.30.470.20:FF:000036">
    <property type="entry name" value="Inositol hexakisphosphate and diphosphoinositol-pentakisphosphate kinase"/>
    <property type="match status" value="1"/>
</dbReference>
<dbReference type="Pfam" id="PF08443">
    <property type="entry name" value="RimK"/>
    <property type="match status" value="1"/>
</dbReference>
<dbReference type="PANTHER" id="PTHR12750">
    <property type="entry name" value="DIPHOSPHOINOSITOL PENTAKISPHOSPHATE KINASE"/>
    <property type="match status" value="1"/>
</dbReference>
<evidence type="ECO:0000256" key="4">
    <source>
        <dbReference type="ARBA" id="ARBA00022553"/>
    </source>
</evidence>
<evidence type="ECO:0000259" key="14">
    <source>
        <dbReference type="Pfam" id="PF18086"/>
    </source>
</evidence>
<dbReference type="EMBL" id="JWZT01005111">
    <property type="protein sequence ID" value="KII62104.1"/>
    <property type="molecule type" value="Genomic_DNA"/>
</dbReference>
<evidence type="ECO:0000256" key="3">
    <source>
        <dbReference type="ARBA" id="ARBA00022490"/>
    </source>
</evidence>
<comment type="function">
    <text evidence="11">Bifunctional inositol kinase that acts in concert with the IP6K kinases to synthesize the diphosphate group-containing inositol pyrophosphates diphosphoinositol pentakisphosphate, PP-InsP5, and bis-diphosphoinositol tetrakisphosphate, (PP)2-InsP4. PP-InsP5 and (PP)2-InsP4, also respectively called InsP7 and InsP8, may regulate a variety of cellular processes, including apoptosis, vesicle trafficking, cytoskeletal dynamics, and exocytosis. Phosphorylates inositol hexakisphosphate (InsP6).</text>
</comment>
<evidence type="ECO:0000256" key="6">
    <source>
        <dbReference type="ARBA" id="ARBA00022741"/>
    </source>
</evidence>
<evidence type="ECO:0000256" key="12">
    <source>
        <dbReference type="SAM" id="MobiDB-lite"/>
    </source>
</evidence>
<evidence type="ECO:0000259" key="13">
    <source>
        <dbReference type="Pfam" id="PF08443"/>
    </source>
</evidence>
<dbReference type="CDD" id="cd07061">
    <property type="entry name" value="HP_HAP_like"/>
    <property type="match status" value="1"/>
</dbReference>
<dbReference type="AlphaFoldDB" id="A0A0C2MCU2"/>
<dbReference type="InterPro" id="IPR000560">
    <property type="entry name" value="His_Pase_clade-2"/>
</dbReference>
<reference evidence="15 16" key="1">
    <citation type="journal article" date="2014" name="Genome Biol. Evol.">
        <title>The genome of the myxosporean Thelohanellus kitauei shows adaptations to nutrient acquisition within its fish host.</title>
        <authorList>
            <person name="Yang Y."/>
            <person name="Xiong J."/>
            <person name="Zhou Z."/>
            <person name="Huo F."/>
            <person name="Miao W."/>
            <person name="Ran C."/>
            <person name="Liu Y."/>
            <person name="Zhang J."/>
            <person name="Feng J."/>
            <person name="Wang M."/>
            <person name="Wang M."/>
            <person name="Wang L."/>
            <person name="Yao B."/>
        </authorList>
    </citation>
    <scope>NUCLEOTIDE SEQUENCE [LARGE SCALE GENOMIC DNA]</scope>
    <source>
        <strain evidence="15">Wuqing</strain>
    </source>
</reference>
<evidence type="ECO:0000256" key="2">
    <source>
        <dbReference type="ARBA" id="ARBA00005609"/>
    </source>
</evidence>
<dbReference type="InterPro" id="IPR037446">
    <property type="entry name" value="His_Pase_VIP1"/>
</dbReference>
<keyword evidence="3 11" id="KW-0963">Cytoplasm</keyword>
<comment type="caution">
    <text evidence="15">The sequence shown here is derived from an EMBL/GenBank/DDBJ whole genome shotgun (WGS) entry which is preliminary data.</text>
</comment>
<keyword evidence="5 11" id="KW-0808">Transferase</keyword>
<organism evidence="15 16">
    <name type="scientific">Thelohanellus kitauei</name>
    <name type="common">Myxosporean</name>
    <dbReference type="NCBI Taxonomy" id="669202"/>
    <lineage>
        <taxon>Eukaryota</taxon>
        <taxon>Metazoa</taxon>
        <taxon>Cnidaria</taxon>
        <taxon>Myxozoa</taxon>
        <taxon>Myxosporea</taxon>
        <taxon>Bivalvulida</taxon>
        <taxon>Platysporina</taxon>
        <taxon>Myxobolidae</taxon>
        <taxon>Thelohanellus</taxon>
    </lineage>
</organism>
<gene>
    <name evidence="15" type="ORF">RF11_05536</name>
</gene>
<comment type="catalytic activity">
    <reaction evidence="10">
        <text>1D-myo-inositol hexakisphosphate + ATP = 1-diphospho-1D-myo-inositol 2,3,4,5,6-pentakisphosphate + ADP</text>
        <dbReference type="Rhea" id="RHEA:37459"/>
        <dbReference type="ChEBI" id="CHEBI:30616"/>
        <dbReference type="ChEBI" id="CHEBI:58130"/>
        <dbReference type="ChEBI" id="CHEBI:74946"/>
        <dbReference type="ChEBI" id="CHEBI:456216"/>
        <dbReference type="EC" id="2.7.4.24"/>
    </reaction>
    <physiologicalReaction direction="left-to-right" evidence="10">
        <dbReference type="Rhea" id="RHEA:37460"/>
    </physiologicalReaction>
</comment>
<evidence type="ECO:0000256" key="1">
    <source>
        <dbReference type="ARBA" id="ARBA00004514"/>
    </source>
</evidence>
<evidence type="ECO:0000256" key="10">
    <source>
        <dbReference type="ARBA" id="ARBA00034629"/>
    </source>
</evidence>
<dbReference type="OMA" id="IQERWCC"/>
<accession>A0A0C2MCU2</accession>
<feature type="domain" description="VIP1 N-terminal" evidence="14">
    <location>
        <begin position="57"/>
        <end position="145"/>
    </location>
</feature>
<dbReference type="EC" id="2.7.4.24" evidence="11"/>
<proteinExistence type="inferred from homology"/>
<dbReference type="PANTHER" id="PTHR12750:SF9">
    <property type="entry name" value="INOSITOL HEXAKISPHOSPHATE AND DIPHOSPHOINOSITOL-PENTAKISPHOSPHATE KINASE"/>
    <property type="match status" value="1"/>
</dbReference>
<evidence type="ECO:0000256" key="9">
    <source>
        <dbReference type="ARBA" id="ARBA00033696"/>
    </source>
</evidence>
<evidence type="ECO:0000256" key="7">
    <source>
        <dbReference type="ARBA" id="ARBA00022777"/>
    </source>
</evidence>
<dbReference type="InterPro" id="IPR013651">
    <property type="entry name" value="ATP-grasp_RimK-type"/>
</dbReference>
<protein>
    <recommendedName>
        <fullName evidence="11">Inositol hexakisphosphate and diphosphoinositol-pentakisphosphate kinase</fullName>
        <ecNumber evidence="11">2.7.4.24</ecNumber>
    </recommendedName>
</protein>
<evidence type="ECO:0000313" key="16">
    <source>
        <dbReference type="Proteomes" id="UP000031668"/>
    </source>
</evidence>
<dbReference type="GO" id="GO:0005524">
    <property type="term" value="F:ATP binding"/>
    <property type="evidence" value="ECO:0007669"/>
    <property type="project" value="UniProtKB-KW"/>
</dbReference>
<dbReference type="GO" id="GO:0006020">
    <property type="term" value="P:inositol metabolic process"/>
    <property type="evidence" value="ECO:0007669"/>
    <property type="project" value="TreeGrafter"/>
</dbReference>
<dbReference type="Pfam" id="PF00328">
    <property type="entry name" value="His_Phos_2"/>
    <property type="match status" value="1"/>
</dbReference>
<dbReference type="OrthoDB" id="18042at2759"/>
<dbReference type="GO" id="GO:0032958">
    <property type="term" value="P:inositol phosphate biosynthetic process"/>
    <property type="evidence" value="ECO:0007669"/>
    <property type="project" value="TreeGrafter"/>
</dbReference>
<dbReference type="GO" id="GO:0052723">
    <property type="term" value="F:inositol hexakisphosphate 1-kinase activity"/>
    <property type="evidence" value="ECO:0007669"/>
    <property type="project" value="RHEA"/>
</dbReference>
<evidence type="ECO:0000313" key="15">
    <source>
        <dbReference type="EMBL" id="KII62104.1"/>
    </source>
</evidence>
<comment type="subcellular location">
    <subcellularLocation>
        <location evidence="1 11">Cytoplasm</location>
        <location evidence="1 11">Cytosol</location>
    </subcellularLocation>
</comment>
<feature type="region of interest" description="Disordered" evidence="12">
    <location>
        <begin position="948"/>
        <end position="980"/>
    </location>
</feature>
<dbReference type="InterPro" id="IPR040557">
    <property type="entry name" value="VIP1_N"/>
</dbReference>
<evidence type="ECO:0000256" key="5">
    <source>
        <dbReference type="ARBA" id="ARBA00022679"/>
    </source>
</evidence>
<dbReference type="InterPro" id="IPR033379">
    <property type="entry name" value="Acid_Pase_AS"/>
</dbReference>
<comment type="similarity">
    <text evidence="2 11">Belongs to the histidine acid phosphatase family. VIP1 subfamily.</text>
</comment>
<dbReference type="Gene3D" id="3.40.50.1240">
    <property type="entry name" value="Phosphoglycerate mutase-like"/>
    <property type="match status" value="1"/>
</dbReference>
<dbReference type="InterPro" id="IPR029033">
    <property type="entry name" value="His_PPase_superfam"/>
</dbReference>
<keyword evidence="6 11" id="KW-0547">Nucleotide-binding</keyword>
<keyword evidence="7 11" id="KW-0418">Kinase</keyword>
<evidence type="ECO:0000256" key="11">
    <source>
        <dbReference type="RuleBase" id="RU365032"/>
    </source>
</evidence>
<dbReference type="GO" id="GO:0033857">
    <property type="term" value="F:5-diphosphoinositol pentakisphosphate 1-kinase activity"/>
    <property type="evidence" value="ECO:0007669"/>
    <property type="project" value="TreeGrafter"/>
</dbReference>
<keyword evidence="8 11" id="KW-0067">ATP-binding</keyword>